<dbReference type="InterPro" id="IPR000836">
    <property type="entry name" value="PRTase_dom"/>
</dbReference>
<dbReference type="InterPro" id="IPR029057">
    <property type="entry name" value="PRTase-like"/>
</dbReference>
<keyword evidence="2" id="KW-0328">Glycosyltransferase</keyword>
<dbReference type="RefSeq" id="WP_072835788.1">
    <property type="nucleotide sequence ID" value="NZ_FQUU01000010.1"/>
</dbReference>
<dbReference type="Proteomes" id="UP000184048">
    <property type="component" value="Unassembled WGS sequence"/>
</dbReference>
<protein>
    <submittedName>
        <fullName evidence="2">Pyrimidine operon attenuation protein / uracil phosphoribosyltransferase</fullName>
    </submittedName>
</protein>
<reference evidence="2 3" key="1">
    <citation type="submission" date="2016-11" db="EMBL/GenBank/DDBJ databases">
        <authorList>
            <person name="Jaros S."/>
            <person name="Januszkiewicz K."/>
            <person name="Wedrychowicz H."/>
        </authorList>
    </citation>
    <scope>NUCLEOTIDE SEQUENCE [LARGE SCALE GENOMIC DNA]</scope>
    <source>
        <strain evidence="2 3">DSM 18119</strain>
    </source>
</reference>
<dbReference type="OrthoDB" id="664757at2"/>
<dbReference type="SUPFAM" id="SSF53271">
    <property type="entry name" value="PRTase-like"/>
    <property type="match status" value="1"/>
</dbReference>
<dbReference type="STRING" id="1121884.SAMN02745131_02624"/>
<dbReference type="Pfam" id="PF00156">
    <property type="entry name" value="Pribosyltran"/>
    <property type="match status" value="1"/>
</dbReference>
<dbReference type="CDD" id="cd06223">
    <property type="entry name" value="PRTases_typeI"/>
    <property type="match status" value="1"/>
</dbReference>
<dbReference type="EMBL" id="FQUU01000010">
    <property type="protein sequence ID" value="SHF42957.1"/>
    <property type="molecule type" value="Genomic_DNA"/>
</dbReference>
<dbReference type="InterPro" id="IPR050137">
    <property type="entry name" value="PyrR_bifunctional"/>
</dbReference>
<sequence>METSQNRNCVLDKEAINRKMKRMALEIAEQNNDVADLLIAGITGNGEIVAKCLVEELSKLSSIKTSLIKVIINKKQLMDASLEPATDVTNKNVILVDDVANTGKTMLYALKPFLASRPARIQTLVLVERSHKLFPIQTDYAGLSLATTLQEHISVETEGDTITGAWLY</sequence>
<feature type="domain" description="Phosphoribosyltransferase" evidence="1">
    <location>
        <begin position="11"/>
        <end position="143"/>
    </location>
</feature>
<name>A0A1M5BL21_9BACT</name>
<accession>A0A1M5BL21</accession>
<evidence type="ECO:0000259" key="1">
    <source>
        <dbReference type="Pfam" id="PF00156"/>
    </source>
</evidence>
<organism evidence="2 3">
    <name type="scientific">Flavisolibacter ginsengisoli DSM 18119</name>
    <dbReference type="NCBI Taxonomy" id="1121884"/>
    <lineage>
        <taxon>Bacteria</taxon>
        <taxon>Pseudomonadati</taxon>
        <taxon>Bacteroidota</taxon>
        <taxon>Chitinophagia</taxon>
        <taxon>Chitinophagales</taxon>
        <taxon>Chitinophagaceae</taxon>
        <taxon>Flavisolibacter</taxon>
    </lineage>
</organism>
<gene>
    <name evidence="2" type="ORF">SAMN02745131_02624</name>
</gene>
<proteinExistence type="predicted"/>
<evidence type="ECO:0000313" key="3">
    <source>
        <dbReference type="Proteomes" id="UP000184048"/>
    </source>
</evidence>
<keyword evidence="3" id="KW-1185">Reference proteome</keyword>
<dbReference type="GO" id="GO:0016757">
    <property type="term" value="F:glycosyltransferase activity"/>
    <property type="evidence" value="ECO:0007669"/>
    <property type="project" value="UniProtKB-KW"/>
</dbReference>
<dbReference type="Gene3D" id="3.40.50.2020">
    <property type="match status" value="1"/>
</dbReference>
<dbReference type="AlphaFoldDB" id="A0A1M5BL21"/>
<evidence type="ECO:0000313" key="2">
    <source>
        <dbReference type="EMBL" id="SHF42957.1"/>
    </source>
</evidence>
<dbReference type="PANTHER" id="PTHR11608">
    <property type="entry name" value="BIFUNCTIONAL PROTEIN PYRR"/>
    <property type="match status" value="1"/>
</dbReference>
<dbReference type="PANTHER" id="PTHR11608:SF0">
    <property type="entry name" value="BIFUNCTIONAL PROTEIN PYRR"/>
    <property type="match status" value="1"/>
</dbReference>
<keyword evidence="2" id="KW-0808">Transferase</keyword>